<dbReference type="Proteomes" id="UP001106592">
    <property type="component" value="Unassembled WGS sequence"/>
</dbReference>
<reference evidence="1" key="1">
    <citation type="journal article" date="2022" name="Int. J. Syst. Evol. Microbiol.">
        <title>Pseudomonas aegrilactucae sp. nov. and Pseudomonas morbosilactucae sp. nov., pathogens causing bacterial rot of lettuce in Japan.</title>
        <authorList>
            <person name="Sawada H."/>
            <person name="Fujikawa T."/>
            <person name="Satou M."/>
        </authorList>
    </citation>
    <scope>NUCLEOTIDE SEQUENCE</scope>
    <source>
        <strain evidence="1">MAFF 301350</strain>
    </source>
</reference>
<organism evidence="1 2">
    <name type="scientific">Pseudomonas aegrilactucae</name>
    <dbReference type="NCBI Taxonomy" id="2854028"/>
    <lineage>
        <taxon>Bacteria</taxon>
        <taxon>Pseudomonadati</taxon>
        <taxon>Pseudomonadota</taxon>
        <taxon>Gammaproteobacteria</taxon>
        <taxon>Pseudomonadales</taxon>
        <taxon>Pseudomonadaceae</taxon>
        <taxon>Pseudomonas</taxon>
    </lineage>
</organism>
<proteinExistence type="predicted"/>
<dbReference type="RefSeq" id="WP_217976250.1">
    <property type="nucleotide sequence ID" value="NZ_JAHTBI010000049.1"/>
</dbReference>
<dbReference type="CDD" id="cd09021">
    <property type="entry name" value="Aldose_epim_Ec_YphB"/>
    <property type="match status" value="1"/>
</dbReference>
<reference evidence="1" key="2">
    <citation type="journal article" date="2023" name="Plant Pathol.">
        <title>Dismantling and reorganizing Pseudomonas marginalis sensu#lato.</title>
        <authorList>
            <person name="Sawada H."/>
            <person name="Fujikawa T."/>
            <person name="Satou M."/>
        </authorList>
    </citation>
    <scope>NUCLEOTIDE SEQUENCE</scope>
    <source>
        <strain evidence="1">MAFF 301350</strain>
    </source>
</reference>
<dbReference type="EMBL" id="JAHTBI010000049">
    <property type="protein sequence ID" value="MBV6288240.1"/>
    <property type="molecule type" value="Genomic_DNA"/>
</dbReference>
<dbReference type="GO" id="GO:0005975">
    <property type="term" value="P:carbohydrate metabolic process"/>
    <property type="evidence" value="ECO:0007669"/>
    <property type="project" value="InterPro"/>
</dbReference>
<name>A0A9Q3AE17_9PSED</name>
<dbReference type="InterPro" id="IPR008183">
    <property type="entry name" value="Aldose_1/G6P_1-epimerase"/>
</dbReference>
<evidence type="ECO:0000313" key="1">
    <source>
        <dbReference type="EMBL" id="MBV6288240.1"/>
    </source>
</evidence>
<sequence>METAVTLQDRLTRVVVAPELGGSLVSWTTLNDERALLRPATLPATSPRQLGCYPLVPWSNRIASGGFDTPEGWMALPANTDGSPLAVHGSAWQQPWQVVAQSDQAVRLRLESQLPFAYNAEQHIRLEEGCLSIELSVTHRDAQPAWHGLGLHPYFVRTPATRVTAQASQVWLCDEQQLSTQLSELPAEWDLRQGNGLPDERVDNAFVGWDGVCRIEQEDAGYHLDCRAEGFGYYLLFCPPGQPFFCFEPVSHPVNAHHLPGRPGLVLLREGEAHRARWSMQYTRL</sequence>
<evidence type="ECO:0000313" key="2">
    <source>
        <dbReference type="Proteomes" id="UP001106592"/>
    </source>
</evidence>
<dbReference type="GO" id="GO:0016853">
    <property type="term" value="F:isomerase activity"/>
    <property type="evidence" value="ECO:0007669"/>
    <property type="project" value="InterPro"/>
</dbReference>
<protein>
    <submittedName>
        <fullName evidence="1">Aldose 1-epimerase</fullName>
    </submittedName>
</protein>
<comment type="caution">
    <text evidence="1">The sequence shown here is derived from an EMBL/GenBank/DDBJ whole genome shotgun (WGS) entry which is preliminary data.</text>
</comment>
<accession>A0A9Q3AE17</accession>
<keyword evidence="2" id="KW-1185">Reference proteome</keyword>
<dbReference type="Pfam" id="PF01263">
    <property type="entry name" value="Aldose_epim"/>
    <property type="match status" value="1"/>
</dbReference>
<dbReference type="AlphaFoldDB" id="A0A9Q3AE17"/>
<gene>
    <name evidence="1" type="ORF">KUO17_14570</name>
</gene>